<evidence type="ECO:0000259" key="7">
    <source>
        <dbReference type="Pfam" id="PF03711"/>
    </source>
</evidence>
<dbReference type="EMBL" id="JAOQJL010000028">
    <property type="protein sequence ID" value="MCU6766312.1"/>
    <property type="molecule type" value="Genomic_DNA"/>
</dbReference>
<keyword evidence="8" id="KW-0808">Transferase</keyword>
<keyword evidence="4" id="KW-0663">Pyridoxal phosphate</keyword>
<feature type="domain" description="Orn/Lys/Arg decarboxylases family 1 pyridoxal-P attachment site" evidence="6">
    <location>
        <begin position="4"/>
        <end position="296"/>
    </location>
</feature>
<dbReference type="InterPro" id="IPR000310">
    <property type="entry name" value="Orn/Lys/Arg_deCO2ase_major_dom"/>
</dbReference>
<evidence type="ECO:0000256" key="1">
    <source>
        <dbReference type="ARBA" id="ARBA00001933"/>
    </source>
</evidence>
<dbReference type="Pfam" id="PF01276">
    <property type="entry name" value="OKR_DC_1"/>
    <property type="match status" value="1"/>
</dbReference>
<keyword evidence="8" id="KW-0032">Aminotransferase</keyword>
<comment type="cofactor">
    <cofactor evidence="1">
        <name>pyridoxal 5'-phosphate</name>
        <dbReference type="ChEBI" id="CHEBI:597326"/>
    </cofactor>
</comment>
<sequence>MERLYKKLEAYGQEGSYPFHMPGHKRNKASVYGDFPIEQDITEIYGFDNLHHAEGIIKEAQEELARLYEVKQSFFSVNGSTAAILSAISASVEKGGQILVARNCHKAVYHGIYLRDLEPIYIYPQTDPKLGINGEILTSRVERSLEENKNIQAVLITSPTYDGVVSDIQEIARIAHEHQVPLIVDEAHGAHFRYSSYFPVPAEKLGADVVIQSFHKTLPSMTQTAVLHRCSDLVDGTKLARFMDIYQTSSPSYVLMASIDACVDKMKREGTDMFRTFTRQLEQARRRLAKCNYIRLVPEPGNKEYFDFDRSKIILSTEHCSFNGTQLAKILRQEFKIEVEMETEQYVIAMAAVGDTEEGFLRLCEAIQTIDEREAAVLKVEDKRTEYDFRWEEKKQFMRITQAMDAPSVPCPLEESAGKISTEFAYLYPPGIPILVPGEQITGLFIKNVRRYMEQGLNFQGLADNTNETIAVVKEL</sequence>
<comment type="similarity">
    <text evidence="2">Belongs to the Orn/Lys/Arg decarboxylase class-I family.</text>
</comment>
<keyword evidence="9" id="KW-1185">Reference proteome</keyword>
<feature type="domain" description="Orn/Lys/Arg decarboxylase C-terminal" evidence="7">
    <location>
        <begin position="408"/>
        <end position="447"/>
    </location>
</feature>
<evidence type="ECO:0000256" key="2">
    <source>
        <dbReference type="ARBA" id="ARBA00010671"/>
    </source>
</evidence>
<evidence type="ECO:0000313" key="9">
    <source>
        <dbReference type="Proteomes" id="UP001652409"/>
    </source>
</evidence>
<accession>A0ABT2TVP1</accession>
<dbReference type="InterPro" id="IPR008286">
    <property type="entry name" value="Prn/Lys/Arg_de-COase_C"/>
</dbReference>
<dbReference type="Proteomes" id="UP001652409">
    <property type="component" value="Unassembled WGS sequence"/>
</dbReference>
<protein>
    <submittedName>
        <fullName evidence="8">Aminotransferase class I/II-fold pyridoxal phosphate-dependent enzyme</fullName>
    </submittedName>
</protein>
<dbReference type="PANTHER" id="PTHR43277:SF3">
    <property type="entry name" value="DECARBOXYLASE, PUTATIVE-RELATED"/>
    <property type="match status" value="1"/>
</dbReference>
<evidence type="ECO:0000259" key="6">
    <source>
        <dbReference type="Pfam" id="PF01276"/>
    </source>
</evidence>
<organism evidence="8 9">
    <name type="scientific">Blautia ammoniilytica</name>
    <dbReference type="NCBI Taxonomy" id="2981782"/>
    <lineage>
        <taxon>Bacteria</taxon>
        <taxon>Bacillati</taxon>
        <taxon>Bacillota</taxon>
        <taxon>Clostridia</taxon>
        <taxon>Lachnospirales</taxon>
        <taxon>Lachnospiraceae</taxon>
        <taxon>Blautia</taxon>
    </lineage>
</organism>
<dbReference type="RefSeq" id="WP_158422145.1">
    <property type="nucleotide sequence ID" value="NZ_JAOQJL010000028.1"/>
</dbReference>
<keyword evidence="5" id="KW-0456">Lyase</keyword>
<dbReference type="SUPFAM" id="SSF53383">
    <property type="entry name" value="PLP-dependent transferases"/>
    <property type="match status" value="1"/>
</dbReference>
<proteinExistence type="inferred from homology"/>
<keyword evidence="3" id="KW-0210">Decarboxylase</keyword>
<evidence type="ECO:0000256" key="5">
    <source>
        <dbReference type="ARBA" id="ARBA00023239"/>
    </source>
</evidence>
<dbReference type="GO" id="GO:0008483">
    <property type="term" value="F:transaminase activity"/>
    <property type="evidence" value="ECO:0007669"/>
    <property type="project" value="UniProtKB-KW"/>
</dbReference>
<comment type="caution">
    <text evidence="8">The sequence shown here is derived from an EMBL/GenBank/DDBJ whole genome shotgun (WGS) entry which is preliminary data.</text>
</comment>
<dbReference type="Gene3D" id="3.90.105.10">
    <property type="entry name" value="Molybdopterin biosynthesis moea protein, domain 2"/>
    <property type="match status" value="1"/>
</dbReference>
<name>A0ABT2TVP1_9FIRM</name>
<dbReference type="PANTHER" id="PTHR43277">
    <property type="entry name" value="ARGININE DECARBOXYLASE"/>
    <property type="match status" value="1"/>
</dbReference>
<dbReference type="InterPro" id="IPR015424">
    <property type="entry name" value="PyrdxlP-dep_Trfase"/>
</dbReference>
<evidence type="ECO:0000313" key="8">
    <source>
        <dbReference type="EMBL" id="MCU6766312.1"/>
    </source>
</evidence>
<dbReference type="InterPro" id="IPR015421">
    <property type="entry name" value="PyrdxlP-dep_Trfase_major"/>
</dbReference>
<dbReference type="Gene3D" id="3.40.640.10">
    <property type="entry name" value="Type I PLP-dependent aspartate aminotransferase-like (Major domain)"/>
    <property type="match status" value="1"/>
</dbReference>
<dbReference type="SUPFAM" id="SSF55904">
    <property type="entry name" value="Ornithine decarboxylase C-terminal domain"/>
    <property type="match status" value="1"/>
</dbReference>
<evidence type="ECO:0000256" key="4">
    <source>
        <dbReference type="ARBA" id="ARBA00022898"/>
    </source>
</evidence>
<dbReference type="Pfam" id="PF03711">
    <property type="entry name" value="OKR_DC_1_C"/>
    <property type="match status" value="1"/>
</dbReference>
<dbReference type="InterPro" id="IPR052357">
    <property type="entry name" value="Orn_Lys_Arg_decarboxylase-I"/>
</dbReference>
<reference evidence="8 9" key="1">
    <citation type="journal article" date="2021" name="ISME Commun">
        <title>Automated analysis of genomic sequences facilitates high-throughput and comprehensive description of bacteria.</title>
        <authorList>
            <person name="Hitch T.C.A."/>
        </authorList>
    </citation>
    <scope>NUCLEOTIDE SEQUENCE [LARGE SCALE GENOMIC DNA]</scope>
    <source>
        <strain evidence="8 9">Sanger_23</strain>
    </source>
</reference>
<dbReference type="InterPro" id="IPR036633">
    <property type="entry name" value="Prn/Lys/Arg_de-COase_C_sf"/>
</dbReference>
<gene>
    <name evidence="8" type="ORF">OCV61_12940</name>
</gene>
<evidence type="ECO:0000256" key="3">
    <source>
        <dbReference type="ARBA" id="ARBA00022793"/>
    </source>
</evidence>